<comment type="caution">
    <text evidence="1">The sequence shown here is derived from an EMBL/GenBank/DDBJ whole genome shotgun (WGS) entry which is preliminary data.</text>
</comment>
<proteinExistence type="predicted"/>
<keyword evidence="2" id="KW-1185">Reference proteome</keyword>
<organism evidence="1 2">
    <name type="scientific">Necator americanus</name>
    <name type="common">Human hookworm</name>
    <dbReference type="NCBI Taxonomy" id="51031"/>
    <lineage>
        <taxon>Eukaryota</taxon>
        <taxon>Metazoa</taxon>
        <taxon>Ecdysozoa</taxon>
        <taxon>Nematoda</taxon>
        <taxon>Chromadorea</taxon>
        <taxon>Rhabditida</taxon>
        <taxon>Rhabditina</taxon>
        <taxon>Rhabditomorpha</taxon>
        <taxon>Strongyloidea</taxon>
        <taxon>Ancylostomatidae</taxon>
        <taxon>Bunostominae</taxon>
        <taxon>Necator</taxon>
    </lineage>
</organism>
<dbReference type="EMBL" id="JAVFWL010000002">
    <property type="protein sequence ID" value="KAK6733803.1"/>
    <property type="molecule type" value="Genomic_DNA"/>
</dbReference>
<reference evidence="1 2" key="1">
    <citation type="submission" date="2023-08" db="EMBL/GenBank/DDBJ databases">
        <title>A Necator americanus chromosomal reference genome.</title>
        <authorList>
            <person name="Ilik V."/>
            <person name="Petrzelkova K.J."/>
            <person name="Pardy F."/>
            <person name="Fuh T."/>
            <person name="Niatou-Singa F.S."/>
            <person name="Gouil Q."/>
            <person name="Baker L."/>
            <person name="Ritchie M.E."/>
            <person name="Jex A.R."/>
            <person name="Gazzola D."/>
            <person name="Li H."/>
            <person name="Toshio Fujiwara R."/>
            <person name="Zhan B."/>
            <person name="Aroian R.V."/>
            <person name="Pafco B."/>
            <person name="Schwarz E.M."/>
        </authorList>
    </citation>
    <scope>NUCLEOTIDE SEQUENCE [LARGE SCALE GENOMIC DNA]</scope>
    <source>
        <strain evidence="1 2">Aroian</strain>
        <tissue evidence="1">Whole animal</tissue>
    </source>
</reference>
<evidence type="ECO:0000313" key="2">
    <source>
        <dbReference type="Proteomes" id="UP001303046"/>
    </source>
</evidence>
<dbReference type="Proteomes" id="UP001303046">
    <property type="component" value="Unassembled WGS sequence"/>
</dbReference>
<sequence length="73" mass="8481">MEVELDDDIGNEERMRIFQEVRLESRTKMMHCVVKNVKRDEKYARLAHIPVPPTCHSRALTPVNCTGLETNPM</sequence>
<evidence type="ECO:0000313" key="1">
    <source>
        <dbReference type="EMBL" id="KAK6733803.1"/>
    </source>
</evidence>
<accession>A0ABR1C8M4</accession>
<gene>
    <name evidence="1" type="primary">Necator_chrII.g5311</name>
    <name evidence="1" type="ORF">RB195_017518</name>
</gene>
<protein>
    <submittedName>
        <fullName evidence="1">Uncharacterized protein</fullName>
    </submittedName>
</protein>
<name>A0ABR1C8M4_NECAM</name>